<dbReference type="Proteomes" id="UP000070539">
    <property type="component" value="Unassembled WGS sequence"/>
</dbReference>
<comment type="similarity">
    <text evidence="1 4 8">Belongs to the Glu/Leu/Phe/Val dehydrogenases family.</text>
</comment>
<comment type="caution">
    <text evidence="10">The sequence shown here is derived from an EMBL/GenBank/DDBJ whole genome shotgun (WGS) entry which is preliminary data.</text>
</comment>
<evidence type="ECO:0000256" key="2">
    <source>
        <dbReference type="ARBA" id="ARBA00012896"/>
    </source>
</evidence>
<dbReference type="Pfam" id="PF02812">
    <property type="entry name" value="ELFV_dehydrog_N"/>
    <property type="match status" value="1"/>
</dbReference>
<reference evidence="10 11" key="1">
    <citation type="submission" date="2016-01" db="EMBL/GenBank/DDBJ databases">
        <title>Genome sequence of Clostridium neopropionicum X4, DSM-3847.</title>
        <authorList>
            <person name="Poehlein A."/>
            <person name="Beck M.H."/>
            <person name="Bengelsdorf F.R."/>
            <person name="Daniel R."/>
            <person name="Duerre P."/>
        </authorList>
    </citation>
    <scope>NUCLEOTIDE SEQUENCE [LARGE SCALE GENOMIC DNA]</scope>
    <source>
        <strain evidence="10 11">DSM-3847</strain>
    </source>
</reference>
<dbReference type="SUPFAM" id="SSF51735">
    <property type="entry name" value="NAD(P)-binding Rossmann-fold domains"/>
    <property type="match status" value="1"/>
</dbReference>
<dbReference type="InterPro" id="IPR046346">
    <property type="entry name" value="Aminoacid_DH-like_N_sf"/>
</dbReference>
<evidence type="ECO:0000256" key="1">
    <source>
        <dbReference type="ARBA" id="ARBA00006382"/>
    </source>
</evidence>
<evidence type="ECO:0000256" key="6">
    <source>
        <dbReference type="PIRSR" id="PIRSR000185-2"/>
    </source>
</evidence>
<evidence type="ECO:0000256" key="4">
    <source>
        <dbReference type="PIRNR" id="PIRNR000185"/>
    </source>
</evidence>
<keyword evidence="6" id="KW-0547">Nucleotide-binding</keyword>
<organism evidence="10 11">
    <name type="scientific">Anaerotignum neopropionicum</name>
    <dbReference type="NCBI Taxonomy" id="36847"/>
    <lineage>
        <taxon>Bacteria</taxon>
        <taxon>Bacillati</taxon>
        <taxon>Bacillota</taxon>
        <taxon>Clostridia</taxon>
        <taxon>Lachnospirales</taxon>
        <taxon>Anaerotignaceae</taxon>
        <taxon>Anaerotignum</taxon>
    </lineage>
</organism>
<dbReference type="PATRIC" id="fig|36847.3.peg.1780"/>
<dbReference type="SUPFAM" id="SSF53223">
    <property type="entry name" value="Aminoacid dehydrogenase-like, N-terminal domain"/>
    <property type="match status" value="1"/>
</dbReference>
<feature type="active site" description="Proton donor" evidence="5">
    <location>
        <position position="104"/>
    </location>
</feature>
<dbReference type="PANTHER" id="PTHR11606:SF13">
    <property type="entry name" value="GLUTAMATE DEHYDROGENASE 1, MITOCHONDRIAL"/>
    <property type="match status" value="1"/>
</dbReference>
<accession>A0A136WEX4</accession>
<dbReference type="InterPro" id="IPR014362">
    <property type="entry name" value="Glu_DH"/>
</dbReference>
<name>A0A136WEX4_9FIRM</name>
<dbReference type="Gene3D" id="3.40.50.720">
    <property type="entry name" value="NAD(P)-binding Rossmann-like Domain"/>
    <property type="match status" value="1"/>
</dbReference>
<dbReference type="InterPro" id="IPR036291">
    <property type="entry name" value="NAD(P)-bd_dom_sf"/>
</dbReference>
<dbReference type="GO" id="GO:0004352">
    <property type="term" value="F:glutamate dehydrogenase (NAD+) activity"/>
    <property type="evidence" value="ECO:0007669"/>
    <property type="project" value="TreeGrafter"/>
</dbReference>
<evidence type="ECO:0000259" key="9">
    <source>
        <dbReference type="SMART" id="SM00839"/>
    </source>
</evidence>
<dbReference type="EMBL" id="LRVM01000004">
    <property type="protein sequence ID" value="KXL52983.1"/>
    <property type="molecule type" value="Genomic_DNA"/>
</dbReference>
<proteinExistence type="inferred from homology"/>
<dbReference type="PIRSF" id="PIRSF000185">
    <property type="entry name" value="Glu_DH"/>
    <property type="match status" value="1"/>
</dbReference>
<dbReference type="RefSeq" id="WP_066086913.1">
    <property type="nucleotide sequence ID" value="NZ_LRVM01000004.1"/>
</dbReference>
<dbReference type="PRINTS" id="PR00082">
    <property type="entry name" value="GLFDHDRGNASE"/>
</dbReference>
<dbReference type="GO" id="GO:0000166">
    <property type="term" value="F:nucleotide binding"/>
    <property type="evidence" value="ECO:0007669"/>
    <property type="project" value="UniProtKB-KW"/>
</dbReference>
<feature type="binding site" evidence="6">
    <location>
        <position position="68"/>
    </location>
    <ligand>
        <name>substrate</name>
    </ligand>
</feature>
<dbReference type="Gene3D" id="3.40.50.10860">
    <property type="entry name" value="Leucine Dehydrogenase, chain A, domain 1"/>
    <property type="match status" value="1"/>
</dbReference>
<evidence type="ECO:0000256" key="5">
    <source>
        <dbReference type="PIRSR" id="PIRSR000185-1"/>
    </source>
</evidence>
<dbReference type="OrthoDB" id="9803297at2"/>
<evidence type="ECO:0000313" key="10">
    <source>
        <dbReference type="EMBL" id="KXL52983.1"/>
    </source>
</evidence>
<dbReference type="InterPro" id="IPR033524">
    <property type="entry name" value="Glu/Leu/Phe/Val_DH_AS"/>
</dbReference>
<dbReference type="InterPro" id="IPR033922">
    <property type="entry name" value="NAD_bind_Glu_DH"/>
</dbReference>
<keyword evidence="6" id="KW-0520">NAD</keyword>
<dbReference type="GO" id="GO:0006538">
    <property type="term" value="P:L-glutamate catabolic process"/>
    <property type="evidence" value="ECO:0007669"/>
    <property type="project" value="TreeGrafter"/>
</dbReference>
<dbReference type="PROSITE" id="PS00074">
    <property type="entry name" value="GLFV_DEHYDROGENASE"/>
    <property type="match status" value="1"/>
</dbReference>
<dbReference type="InterPro" id="IPR006096">
    <property type="entry name" value="Glu/Leu/Phe/Val/Trp_DH_C"/>
</dbReference>
<feature type="site" description="Important for catalysis" evidence="7">
    <location>
        <position position="143"/>
    </location>
</feature>
<evidence type="ECO:0000256" key="8">
    <source>
        <dbReference type="RuleBase" id="RU004417"/>
    </source>
</evidence>
<dbReference type="InterPro" id="IPR006097">
    <property type="entry name" value="Glu/Leu/Phe/Val/Trp_DH_dimer"/>
</dbReference>
<dbReference type="SMART" id="SM00839">
    <property type="entry name" value="ELFV_dehydrog"/>
    <property type="match status" value="1"/>
</dbReference>
<feature type="binding site" evidence="6">
    <location>
        <position position="187"/>
    </location>
    <ligand>
        <name>NAD(+)</name>
        <dbReference type="ChEBI" id="CHEBI:57540"/>
    </ligand>
</feature>
<gene>
    <name evidence="10" type="primary">rocG</name>
    <name evidence="10" type="ORF">CLNEO_15250</name>
</gene>
<protein>
    <recommendedName>
        <fullName evidence="2 4">Glutamate dehydrogenase</fullName>
    </recommendedName>
</protein>
<dbReference type="Pfam" id="PF00208">
    <property type="entry name" value="ELFV_dehydrog"/>
    <property type="match status" value="1"/>
</dbReference>
<evidence type="ECO:0000256" key="7">
    <source>
        <dbReference type="PIRSR" id="PIRSR000185-3"/>
    </source>
</evidence>
<keyword evidence="11" id="KW-1185">Reference proteome</keyword>
<feature type="binding site" evidence="6">
    <location>
        <position position="92"/>
    </location>
    <ligand>
        <name>substrate</name>
    </ligand>
</feature>
<feature type="domain" description="Glutamate/phenylalanine/leucine/valine/L-tryptophan dehydrogenase C-terminal" evidence="9">
    <location>
        <begin position="180"/>
        <end position="409"/>
    </location>
</feature>
<dbReference type="CDD" id="cd01076">
    <property type="entry name" value="NAD_bind_1_Glu_DH"/>
    <property type="match status" value="1"/>
</dbReference>
<dbReference type="AlphaFoldDB" id="A0A136WEX4"/>
<sequence>MSNNPFETSQASLHAAAEIGKINPDAVRYLEQPKRIFQFTIPMKMDNGELRFFEAYRVHFNDALGQVKNGLRFVPDLDLDIVKALGLWMTIKHAVAGIPAGGGKGGVKVDPRTLSEGEYERLCRAYIRKLPMKGAWVDVPGADIGTSGKTMAWMLDELEEIKQFHQPAAINDKPVAANGTQLSMEATGTGVFFVTREAVKDMGIPGDAKIVIQGFGNVGRTAALLFHEAGFKVVAIGDIKNAIHNENGIDVPALVAHVAKTGYVEGFAGTVGLSNTDLLELPCDILVPAAVQSVLNAGNADRIKAKLIMEAANGPTTPEAEEILQAKGIKIVPDVLTNCGSAIVCSFERTQGLTDDYWSADKVKAKLEERIVEAYKATKAASEQHDTSMRNGAWINALTKLQNSMKARGWI</sequence>
<evidence type="ECO:0000256" key="3">
    <source>
        <dbReference type="ARBA" id="ARBA00023002"/>
    </source>
</evidence>
<feature type="binding site" evidence="6">
    <location>
        <position position="217"/>
    </location>
    <ligand>
        <name>NAD(+)</name>
        <dbReference type="ChEBI" id="CHEBI:57540"/>
    </ligand>
</feature>
<evidence type="ECO:0000313" key="11">
    <source>
        <dbReference type="Proteomes" id="UP000070539"/>
    </source>
</evidence>
<dbReference type="InterPro" id="IPR006095">
    <property type="entry name" value="Glu/Leu/Phe/Val/Trp_DH"/>
</dbReference>
<keyword evidence="3 4" id="KW-0560">Oxidoreductase</keyword>
<dbReference type="PANTHER" id="PTHR11606">
    <property type="entry name" value="GLUTAMATE DEHYDROGENASE"/>
    <property type="match status" value="1"/>
</dbReference>
<dbReference type="STRING" id="36847.CLNEO_15250"/>